<accession>A0A0D3HCB7</accession>
<organism evidence="2">
    <name type="scientific">Oryza barthii</name>
    <dbReference type="NCBI Taxonomy" id="65489"/>
    <lineage>
        <taxon>Eukaryota</taxon>
        <taxon>Viridiplantae</taxon>
        <taxon>Streptophyta</taxon>
        <taxon>Embryophyta</taxon>
        <taxon>Tracheophyta</taxon>
        <taxon>Spermatophyta</taxon>
        <taxon>Magnoliopsida</taxon>
        <taxon>Liliopsida</taxon>
        <taxon>Poales</taxon>
        <taxon>Poaceae</taxon>
        <taxon>BOP clade</taxon>
        <taxon>Oryzoideae</taxon>
        <taxon>Oryzeae</taxon>
        <taxon>Oryzinae</taxon>
        <taxon>Oryza</taxon>
    </lineage>
</organism>
<reference evidence="2" key="2">
    <citation type="submission" date="2015-03" db="UniProtKB">
        <authorList>
            <consortium name="EnsemblPlants"/>
        </authorList>
    </citation>
    <scope>IDENTIFICATION</scope>
</reference>
<evidence type="ECO:0000313" key="2">
    <source>
        <dbReference type="EnsemblPlants" id="OBART10G05970.1"/>
    </source>
</evidence>
<protein>
    <submittedName>
        <fullName evidence="2">Uncharacterized protein</fullName>
    </submittedName>
</protein>
<dbReference type="AlphaFoldDB" id="A0A0D3HCB7"/>
<keyword evidence="3" id="KW-1185">Reference proteome</keyword>
<name>A0A0D3HCB7_9ORYZ</name>
<dbReference type="HOGENOM" id="CLU_148312_0_0_1"/>
<evidence type="ECO:0000256" key="1">
    <source>
        <dbReference type="SAM" id="MobiDB-lite"/>
    </source>
</evidence>
<reference evidence="2" key="1">
    <citation type="journal article" date="2009" name="Rice">
        <title>De Novo Next Generation Sequencing of Plant Genomes.</title>
        <authorList>
            <person name="Rounsley S."/>
            <person name="Marri P.R."/>
            <person name="Yu Y."/>
            <person name="He R."/>
            <person name="Sisneros N."/>
            <person name="Goicoechea J.L."/>
            <person name="Lee S.J."/>
            <person name="Angelova A."/>
            <person name="Kudrna D."/>
            <person name="Luo M."/>
            <person name="Affourtit J."/>
            <person name="Desany B."/>
            <person name="Knight J."/>
            <person name="Niazi F."/>
            <person name="Egholm M."/>
            <person name="Wing R.A."/>
        </authorList>
    </citation>
    <scope>NUCLEOTIDE SEQUENCE [LARGE SCALE GENOMIC DNA]</scope>
    <source>
        <strain evidence="2">cv. IRGC 105608</strain>
    </source>
</reference>
<evidence type="ECO:0000313" key="3">
    <source>
        <dbReference type="Proteomes" id="UP000026960"/>
    </source>
</evidence>
<dbReference type="Proteomes" id="UP000026960">
    <property type="component" value="Chromosome 10"/>
</dbReference>
<proteinExistence type="predicted"/>
<sequence length="111" mass="12042">MAARANAAGAEDSGELKGKGGGAVWRKRNGGEALPLPEWEGNESLAQVARLGWVLQGCRPGGVQQGNQAQWEHFQHEVETARTMRGELVDALKLTLQLLFLGFREEGGMWA</sequence>
<dbReference type="PaxDb" id="65489-OBART10G05970.1"/>
<feature type="region of interest" description="Disordered" evidence="1">
    <location>
        <begin position="1"/>
        <end position="37"/>
    </location>
</feature>
<dbReference type="Gramene" id="OBART10G05970.1">
    <property type="protein sequence ID" value="OBART10G05970.1"/>
    <property type="gene ID" value="OBART10G05970"/>
</dbReference>
<dbReference type="EnsemblPlants" id="OBART10G05970.1">
    <property type="protein sequence ID" value="OBART10G05970.1"/>
    <property type="gene ID" value="OBART10G05970"/>
</dbReference>